<evidence type="ECO:0008006" key="4">
    <source>
        <dbReference type="Google" id="ProtNLM"/>
    </source>
</evidence>
<protein>
    <recommendedName>
        <fullName evidence="4">TerB family tellurite resistance protein</fullName>
    </recommendedName>
</protein>
<proteinExistence type="predicted"/>
<dbReference type="RefSeq" id="WP_378536114.1">
    <property type="nucleotide sequence ID" value="NZ_JBHSBH010000013.1"/>
</dbReference>
<dbReference type="Proteomes" id="UP001595847">
    <property type="component" value="Unassembled WGS sequence"/>
</dbReference>
<gene>
    <name evidence="2" type="ORF">ACFOVU_20605</name>
</gene>
<evidence type="ECO:0000313" key="2">
    <source>
        <dbReference type="EMBL" id="MFC3998339.1"/>
    </source>
</evidence>
<feature type="compositionally biased region" description="Basic residues" evidence="1">
    <location>
        <begin position="49"/>
        <end position="67"/>
    </location>
</feature>
<dbReference type="EMBL" id="JBHSBH010000013">
    <property type="protein sequence ID" value="MFC3998339.1"/>
    <property type="molecule type" value="Genomic_DNA"/>
</dbReference>
<comment type="caution">
    <text evidence="2">The sequence shown here is derived from an EMBL/GenBank/DDBJ whole genome shotgun (WGS) entry which is preliminary data.</text>
</comment>
<sequence>MDSDIDTRLHDRVALAEIELYAEVLIAVATADRRLTIAELDAVLGVLPRRSRRDPRPPHPRRHRRTPSPHFPG</sequence>
<keyword evidence="3" id="KW-1185">Reference proteome</keyword>
<reference evidence="3" key="1">
    <citation type="journal article" date="2019" name="Int. J. Syst. Evol. Microbiol.">
        <title>The Global Catalogue of Microorganisms (GCM) 10K type strain sequencing project: providing services to taxonomists for standard genome sequencing and annotation.</title>
        <authorList>
            <consortium name="The Broad Institute Genomics Platform"/>
            <consortium name="The Broad Institute Genome Sequencing Center for Infectious Disease"/>
            <person name="Wu L."/>
            <person name="Ma J."/>
        </authorList>
    </citation>
    <scope>NUCLEOTIDE SEQUENCE [LARGE SCALE GENOMIC DNA]</scope>
    <source>
        <strain evidence="3">TBRC 1826</strain>
    </source>
</reference>
<evidence type="ECO:0000313" key="3">
    <source>
        <dbReference type="Proteomes" id="UP001595847"/>
    </source>
</evidence>
<feature type="region of interest" description="Disordered" evidence="1">
    <location>
        <begin position="47"/>
        <end position="73"/>
    </location>
</feature>
<accession>A0ABV8FSH0</accession>
<organism evidence="2 3">
    <name type="scientific">Nocardiopsis sediminis</name>
    <dbReference type="NCBI Taxonomy" id="1778267"/>
    <lineage>
        <taxon>Bacteria</taxon>
        <taxon>Bacillati</taxon>
        <taxon>Actinomycetota</taxon>
        <taxon>Actinomycetes</taxon>
        <taxon>Streptosporangiales</taxon>
        <taxon>Nocardiopsidaceae</taxon>
        <taxon>Nocardiopsis</taxon>
    </lineage>
</organism>
<name>A0ABV8FSH0_9ACTN</name>
<evidence type="ECO:0000256" key="1">
    <source>
        <dbReference type="SAM" id="MobiDB-lite"/>
    </source>
</evidence>